<dbReference type="GO" id="GO:0005737">
    <property type="term" value="C:cytoplasm"/>
    <property type="evidence" value="ECO:0007669"/>
    <property type="project" value="TreeGrafter"/>
</dbReference>
<dbReference type="SUPFAM" id="SSF54211">
    <property type="entry name" value="Ribosomal protein S5 domain 2-like"/>
    <property type="match status" value="1"/>
</dbReference>
<dbReference type="GO" id="GO:0017111">
    <property type="term" value="F:ribonucleoside triphosphate phosphatase activity"/>
    <property type="evidence" value="ECO:0007669"/>
    <property type="project" value="UniProtKB-ARBA"/>
</dbReference>
<evidence type="ECO:0000256" key="1">
    <source>
        <dbReference type="ARBA" id="ARBA00007665"/>
    </source>
</evidence>
<comment type="similarity">
    <text evidence="1">Belongs to the IMPACT family.</text>
</comment>
<comment type="caution">
    <text evidence="3">The sequence shown here is derived from an EMBL/GenBank/DDBJ whole genome shotgun (WGS) entry which is preliminary data.</text>
</comment>
<feature type="domain" description="Impact N-terminal" evidence="2">
    <location>
        <begin position="19"/>
        <end position="125"/>
    </location>
</feature>
<dbReference type="STRING" id="1121922.GCA_000428905_01366"/>
<dbReference type="GO" id="GO:0006446">
    <property type="term" value="P:regulation of translational initiation"/>
    <property type="evidence" value="ECO:0007669"/>
    <property type="project" value="TreeGrafter"/>
</dbReference>
<dbReference type="InterPro" id="IPR036956">
    <property type="entry name" value="Impact_N_sf"/>
</dbReference>
<evidence type="ECO:0000313" key="4">
    <source>
        <dbReference type="Proteomes" id="UP000006251"/>
    </source>
</evidence>
<dbReference type="Proteomes" id="UP000006251">
    <property type="component" value="Unassembled WGS sequence"/>
</dbReference>
<dbReference type="InterPro" id="IPR015796">
    <property type="entry name" value="Impact_YigZ-like"/>
</dbReference>
<protein>
    <submittedName>
        <fullName evidence="3">IMPACT family member yigZ</fullName>
    </submittedName>
</protein>
<dbReference type="Pfam" id="PF01205">
    <property type="entry name" value="Impact_N"/>
    <property type="match status" value="1"/>
</dbReference>
<sequence>MTTSYSIPAGANKVELEVKRSKFIAYAINAIDRQQADAFVKHLKSTNPQANHVCWAYIAGSPDTTERSMSDDGEPSGTAGMPMLKVLQYSGLGDIAVAVVRQFGGTKLGTGGLQRAYSDAVVQVLENLPLSLKVSRIRFKIEYDYRFQGAIARLLQRYAVQDIEATYRSNVMHNFAVAASDAPALQDELIDITSDNIVILGLDQ</sequence>
<dbReference type="InterPro" id="IPR035647">
    <property type="entry name" value="EFG_III/V"/>
</dbReference>
<dbReference type="GO" id="GO:0043168">
    <property type="term" value="F:anion binding"/>
    <property type="evidence" value="ECO:0007669"/>
    <property type="project" value="UniProtKB-ARBA"/>
</dbReference>
<dbReference type="InterPro" id="IPR020568">
    <property type="entry name" value="Ribosomal_Su5_D2-typ_SF"/>
</dbReference>
<name>K6ZWM0_9ALTE</name>
<accession>K6ZWM0</accession>
<dbReference type="AlphaFoldDB" id="K6ZWM0"/>
<dbReference type="PANTHER" id="PTHR16301">
    <property type="entry name" value="IMPACT-RELATED"/>
    <property type="match status" value="1"/>
</dbReference>
<proteinExistence type="inferred from homology"/>
<reference evidence="4" key="1">
    <citation type="journal article" date="2014" name="Environ. Microbiol.">
        <title>Comparative genomics of the marine bacterial genus Glaciecola reveals the high degree of genomic diversity and genomic characteristic for cold adaptation.</title>
        <authorList>
            <person name="Qin Q.L."/>
            <person name="Xie B.B."/>
            <person name="Yu Y."/>
            <person name="Shu Y.L."/>
            <person name="Rong J.C."/>
            <person name="Zhang Y.J."/>
            <person name="Zhao D.L."/>
            <person name="Chen X.L."/>
            <person name="Zhang X.Y."/>
            <person name="Chen B."/>
            <person name="Zhou B.C."/>
            <person name="Zhang Y.Z."/>
        </authorList>
    </citation>
    <scope>NUCLEOTIDE SEQUENCE [LARGE SCALE GENOMIC DNA]</scope>
    <source>
        <strain evidence="4">ACAM 615</strain>
    </source>
</reference>
<evidence type="ECO:0000313" key="3">
    <source>
        <dbReference type="EMBL" id="GAC27720.1"/>
    </source>
</evidence>
<dbReference type="RefSeq" id="WP_006009493.1">
    <property type="nucleotide sequence ID" value="NZ_BAEQ01000016.1"/>
</dbReference>
<keyword evidence="4" id="KW-1185">Reference proteome</keyword>
<organism evidence="3 4">
    <name type="scientific">Brumicola pallidula DSM 14239 = ACAM 615</name>
    <dbReference type="NCBI Taxonomy" id="1121922"/>
    <lineage>
        <taxon>Bacteria</taxon>
        <taxon>Pseudomonadati</taxon>
        <taxon>Pseudomonadota</taxon>
        <taxon>Gammaproteobacteria</taxon>
        <taxon>Alteromonadales</taxon>
        <taxon>Alteromonadaceae</taxon>
        <taxon>Brumicola</taxon>
    </lineage>
</organism>
<gene>
    <name evidence="3" type="primary">yigZ</name>
    <name evidence="3" type="ORF">GPAL_0840</name>
</gene>
<evidence type="ECO:0000259" key="2">
    <source>
        <dbReference type="Pfam" id="PF01205"/>
    </source>
</evidence>
<dbReference type="PANTHER" id="PTHR16301:SF20">
    <property type="entry name" value="IMPACT FAMILY MEMBER YIGZ"/>
    <property type="match status" value="1"/>
</dbReference>
<dbReference type="NCBIfam" id="TIGR00257">
    <property type="entry name" value="IMPACT_YIGZ"/>
    <property type="match status" value="1"/>
</dbReference>
<dbReference type="GO" id="GO:0032561">
    <property type="term" value="F:guanyl ribonucleotide binding"/>
    <property type="evidence" value="ECO:0007669"/>
    <property type="project" value="UniProtKB-ARBA"/>
</dbReference>
<dbReference type="Gene3D" id="3.30.70.240">
    <property type="match status" value="1"/>
</dbReference>
<dbReference type="OrthoDB" id="9813771at2"/>
<dbReference type="InterPro" id="IPR023582">
    <property type="entry name" value="Impact"/>
</dbReference>
<dbReference type="Gene3D" id="3.30.230.30">
    <property type="entry name" value="Impact, N-terminal domain"/>
    <property type="match status" value="1"/>
</dbReference>
<dbReference type="SUPFAM" id="SSF54980">
    <property type="entry name" value="EF-G C-terminal domain-like"/>
    <property type="match status" value="1"/>
</dbReference>
<dbReference type="EMBL" id="BAEQ01000016">
    <property type="protein sequence ID" value="GAC27720.1"/>
    <property type="molecule type" value="Genomic_DNA"/>
</dbReference>
<dbReference type="InterPro" id="IPR001498">
    <property type="entry name" value="Impact_N"/>
</dbReference>